<name>A0ACC5ZQA3_9TELE</name>
<comment type="caution">
    <text evidence="1">The sequence shown here is derived from an EMBL/GenBank/DDBJ whole genome shotgun (WGS) entry which is preliminary data.</text>
</comment>
<dbReference type="EMBL" id="CM041004">
    <property type="protein sequence ID" value="MCJ8750087.1"/>
    <property type="molecule type" value="Genomic_DNA"/>
</dbReference>
<gene>
    <name evidence="1" type="ORF">PDJAM_G00194740</name>
</gene>
<sequence length="430" mass="47322">MKSNNHTLPMCHCYSSYLMKHFWNGSFTSSCFPPTVLLSVCPPRGAIPLDNRDNSFSRSRSSSVTSIDKEAREAITSFYFSQTYTRKMDSSLSPALWVGTSLGTVLAISLNMPPPGEQRLLQPVIVSPSGTFIRLKGSIIRMAFMDGSGSLLPPASEPWYEPNADSEEKERVRRRRPVSVSPSTSQDLNESQYMVVCSEKQAKVMSLPSQTCIFKHNITETSFVLRADVVHAGPGICVTCFCANGHIMTLSLPGLRPLLDVNYLPLTDMRIARTFCFTNLGQAMYLTSPTEIQRITYSQDVCENLQEMLGELFTPVETPEAPNRGFFKGLFGGGAQSLDREELFGESGAGKASRSLAQHIPGPGGIEGMKGAAAGIVGDLARARIALDERGHKLSEVEERTAAMMASADSFSKHAHEMMLKCKDKKWYQF</sequence>
<proteinExistence type="predicted"/>
<protein>
    <submittedName>
        <fullName evidence="1">Uncharacterized protein</fullName>
    </submittedName>
</protein>
<accession>A0ACC5ZQA3</accession>
<evidence type="ECO:0000313" key="1">
    <source>
        <dbReference type="EMBL" id="MCJ8750087.1"/>
    </source>
</evidence>
<reference evidence="1" key="1">
    <citation type="submission" date="2020-02" db="EMBL/GenBank/DDBJ databases">
        <title>Genome sequencing of the panga catfish, Pangasius djambal.</title>
        <authorList>
            <person name="Wen M."/>
            <person name="Zahm M."/>
            <person name="Roques C."/>
            <person name="Cabau C."/>
            <person name="Klopp C."/>
            <person name="Donnadieu C."/>
            <person name="Jouanno E."/>
            <person name="Avarre J.-C."/>
            <person name="Campet M."/>
            <person name="Ha T."/>
            <person name="Dugue R."/>
            <person name="Lampietro C."/>
            <person name="Louis A."/>
            <person name="Herpin A."/>
            <person name="Echchiki A."/>
            <person name="Berthelot C."/>
            <person name="Parey E."/>
            <person name="Roest-Crollius H."/>
            <person name="Braasch I."/>
            <person name="Postlethwait J.H."/>
            <person name="Bobe J."/>
            <person name="Montfort J."/>
            <person name="Bouchez O."/>
            <person name="Begum T."/>
            <person name="Schartl M."/>
            <person name="Gustiano R."/>
            <person name="Guiguen Y."/>
        </authorList>
    </citation>
    <scope>NUCLEOTIDE SEQUENCE</scope>
    <source>
        <strain evidence="1">Pdj_M5554</strain>
    </source>
</reference>
<keyword evidence="2" id="KW-1185">Reference proteome</keyword>
<evidence type="ECO:0000313" key="2">
    <source>
        <dbReference type="Proteomes" id="UP000830395"/>
    </source>
</evidence>
<organism evidence="1 2">
    <name type="scientific">Pangasius djambal</name>
    <dbReference type="NCBI Taxonomy" id="1691987"/>
    <lineage>
        <taxon>Eukaryota</taxon>
        <taxon>Metazoa</taxon>
        <taxon>Chordata</taxon>
        <taxon>Craniata</taxon>
        <taxon>Vertebrata</taxon>
        <taxon>Euteleostomi</taxon>
        <taxon>Actinopterygii</taxon>
        <taxon>Neopterygii</taxon>
        <taxon>Teleostei</taxon>
        <taxon>Ostariophysi</taxon>
        <taxon>Siluriformes</taxon>
        <taxon>Pangasiidae</taxon>
        <taxon>Pangasius</taxon>
    </lineage>
</organism>
<dbReference type="Proteomes" id="UP000830395">
    <property type="component" value="Chromosome 30"/>
</dbReference>